<dbReference type="FunFam" id="2.40.10.10:FF:000002">
    <property type="entry name" value="Transmembrane protease serine"/>
    <property type="match status" value="1"/>
</dbReference>
<reference evidence="8 9" key="1">
    <citation type="submission" date="2020-04" db="EMBL/GenBank/DDBJ databases">
        <authorList>
            <person name="Wallbank WR R."/>
            <person name="Pardo Diaz C."/>
            <person name="Kozak K."/>
            <person name="Martin S."/>
            <person name="Jiggins C."/>
            <person name="Moest M."/>
            <person name="Warren A I."/>
            <person name="Byers J.R.P. K."/>
            <person name="Montejo-Kovacevich G."/>
            <person name="Yen C E."/>
        </authorList>
    </citation>
    <scope>NUCLEOTIDE SEQUENCE [LARGE SCALE GENOMIC DNA]</scope>
</reference>
<feature type="region of interest" description="Disordered" evidence="6">
    <location>
        <begin position="263"/>
        <end position="304"/>
    </location>
</feature>
<evidence type="ECO:0000256" key="3">
    <source>
        <dbReference type="ARBA" id="ARBA00023180"/>
    </source>
</evidence>
<keyword evidence="5" id="KW-0720">Serine protease</keyword>
<sequence>MVLLNFIKEFIRSAGLSGALLEKVLADRALAGSHLYCVHKQASRCQSSSSLYGDTPSEHKNNFQSKMNWLILTACFCLVSCQAAEIGANKTLDNSVAEDKASKGFLEWVSNLLGGGTTPNPIVNDPVVIAKECPACQCGIARNKRRIVGGAETNVRQYPWMVMLLYNGRMFCGGSLINDMYVMTASHCTGFRKERMTVRLLEHDFTNRFNDTKVIDRKVVKVMRHTRYNAGTYDNDIALLKLNERIDLSNAIKKHARSYKEEASTEAYTAAEGSTETTSSTEATSSIDAEAQTTTAAPTTEEDDNITVRPVCLPAPGLSFTGDCGLVIGWGVTEQGGSISNTLQEVKVPIVSNEECRVRSYGQRVTENMLCAGEPEGGRDACQGDSGGPLHVFNETSGRYYEVG</sequence>
<organism evidence="8 9">
    <name type="scientific">Arctia plantaginis</name>
    <name type="common">Wood tiger moth</name>
    <name type="synonym">Phalaena plantaginis</name>
    <dbReference type="NCBI Taxonomy" id="874455"/>
    <lineage>
        <taxon>Eukaryota</taxon>
        <taxon>Metazoa</taxon>
        <taxon>Ecdysozoa</taxon>
        <taxon>Arthropoda</taxon>
        <taxon>Hexapoda</taxon>
        <taxon>Insecta</taxon>
        <taxon>Pterygota</taxon>
        <taxon>Neoptera</taxon>
        <taxon>Endopterygota</taxon>
        <taxon>Lepidoptera</taxon>
        <taxon>Glossata</taxon>
        <taxon>Ditrysia</taxon>
        <taxon>Noctuoidea</taxon>
        <taxon>Erebidae</taxon>
        <taxon>Arctiinae</taxon>
        <taxon>Arctia</taxon>
    </lineage>
</organism>
<name>A0A8S0YSL7_ARCPL</name>
<dbReference type="InterPro" id="IPR001314">
    <property type="entry name" value="Peptidase_S1A"/>
</dbReference>
<evidence type="ECO:0000256" key="4">
    <source>
        <dbReference type="ARBA" id="ARBA00024195"/>
    </source>
</evidence>
<evidence type="ECO:0000259" key="7">
    <source>
        <dbReference type="PROSITE" id="PS50240"/>
    </source>
</evidence>
<dbReference type="Gene3D" id="2.40.10.10">
    <property type="entry name" value="Trypsin-like serine proteases"/>
    <property type="match status" value="2"/>
</dbReference>
<dbReference type="PROSITE" id="PS00135">
    <property type="entry name" value="TRYPSIN_SER"/>
    <property type="match status" value="1"/>
</dbReference>
<keyword evidence="2" id="KW-1015">Disulfide bond</keyword>
<evidence type="ECO:0000313" key="8">
    <source>
        <dbReference type="EMBL" id="CAB3222320.1"/>
    </source>
</evidence>
<dbReference type="OrthoDB" id="6756134at2759"/>
<keyword evidence="5" id="KW-0378">Hydrolase</keyword>
<dbReference type="Pfam" id="PF00089">
    <property type="entry name" value="Trypsin"/>
    <property type="match status" value="2"/>
</dbReference>
<dbReference type="SMART" id="SM00020">
    <property type="entry name" value="Tryp_SPc"/>
    <property type="match status" value="1"/>
</dbReference>
<dbReference type="CDD" id="cd00190">
    <property type="entry name" value="Tryp_SPc"/>
    <property type="match status" value="1"/>
</dbReference>
<dbReference type="InterPro" id="IPR043504">
    <property type="entry name" value="Peptidase_S1_PA_chymotrypsin"/>
</dbReference>
<proteinExistence type="inferred from homology"/>
<dbReference type="InterPro" id="IPR001254">
    <property type="entry name" value="Trypsin_dom"/>
</dbReference>
<dbReference type="InterPro" id="IPR009003">
    <property type="entry name" value="Peptidase_S1_PA"/>
</dbReference>
<dbReference type="PANTHER" id="PTHR24252:SF7">
    <property type="entry name" value="HYALIN"/>
    <property type="match status" value="1"/>
</dbReference>
<protein>
    <recommendedName>
        <fullName evidence="7">Peptidase S1 domain-containing protein</fullName>
    </recommendedName>
</protein>
<dbReference type="PANTHER" id="PTHR24252">
    <property type="entry name" value="ACROSIN-RELATED"/>
    <property type="match status" value="1"/>
</dbReference>
<dbReference type="Proteomes" id="UP000494256">
    <property type="component" value="Unassembled WGS sequence"/>
</dbReference>
<evidence type="ECO:0000256" key="6">
    <source>
        <dbReference type="SAM" id="MobiDB-lite"/>
    </source>
</evidence>
<dbReference type="AlphaFoldDB" id="A0A8S0YSL7"/>
<dbReference type="PROSITE" id="PS00134">
    <property type="entry name" value="TRYPSIN_HIS"/>
    <property type="match status" value="1"/>
</dbReference>
<keyword evidence="3" id="KW-0325">Glycoprotein</keyword>
<keyword evidence="5" id="KW-0645">Protease</keyword>
<evidence type="ECO:0000256" key="1">
    <source>
        <dbReference type="ARBA" id="ARBA00022729"/>
    </source>
</evidence>
<dbReference type="PROSITE" id="PS50240">
    <property type="entry name" value="TRYPSIN_DOM"/>
    <property type="match status" value="1"/>
</dbReference>
<comment type="caution">
    <text evidence="8">The sequence shown here is derived from an EMBL/GenBank/DDBJ whole genome shotgun (WGS) entry which is preliminary data.</text>
</comment>
<evidence type="ECO:0000313" key="9">
    <source>
        <dbReference type="Proteomes" id="UP000494256"/>
    </source>
</evidence>
<gene>
    <name evidence="8" type="ORF">APLA_LOCUS1169</name>
</gene>
<dbReference type="GO" id="GO:0006508">
    <property type="term" value="P:proteolysis"/>
    <property type="evidence" value="ECO:0007669"/>
    <property type="project" value="UniProtKB-KW"/>
</dbReference>
<accession>A0A8S0YSL7</accession>
<dbReference type="InterPro" id="IPR033116">
    <property type="entry name" value="TRYPSIN_SER"/>
</dbReference>
<evidence type="ECO:0000256" key="5">
    <source>
        <dbReference type="RuleBase" id="RU363034"/>
    </source>
</evidence>
<feature type="domain" description="Peptidase S1" evidence="7">
    <location>
        <begin position="147"/>
        <end position="404"/>
    </location>
</feature>
<comment type="similarity">
    <text evidence="4">Belongs to the peptidase S1 family. CLIP subfamily.</text>
</comment>
<dbReference type="GO" id="GO:0004252">
    <property type="term" value="F:serine-type endopeptidase activity"/>
    <property type="evidence" value="ECO:0007669"/>
    <property type="project" value="InterPro"/>
</dbReference>
<feature type="compositionally biased region" description="Low complexity" evidence="6">
    <location>
        <begin position="265"/>
        <end position="299"/>
    </location>
</feature>
<dbReference type="InterPro" id="IPR018114">
    <property type="entry name" value="TRYPSIN_HIS"/>
</dbReference>
<dbReference type="PRINTS" id="PR00722">
    <property type="entry name" value="CHYMOTRYPSIN"/>
</dbReference>
<dbReference type="EMBL" id="CADEBD010000055">
    <property type="protein sequence ID" value="CAB3222320.1"/>
    <property type="molecule type" value="Genomic_DNA"/>
</dbReference>
<evidence type="ECO:0000256" key="2">
    <source>
        <dbReference type="ARBA" id="ARBA00023157"/>
    </source>
</evidence>
<dbReference type="SUPFAM" id="SSF50494">
    <property type="entry name" value="Trypsin-like serine proteases"/>
    <property type="match status" value="1"/>
</dbReference>
<dbReference type="FunFam" id="2.40.10.10:FF:000028">
    <property type="entry name" value="Serine protease easter"/>
    <property type="match status" value="1"/>
</dbReference>
<keyword evidence="1" id="KW-0732">Signal</keyword>